<dbReference type="Proteomes" id="UP000192656">
    <property type="component" value="Unassembled WGS sequence"/>
</dbReference>
<keyword evidence="3" id="KW-0378">Hydrolase</keyword>
<reference evidence="3 4" key="1">
    <citation type="submission" date="2017-04" db="EMBL/GenBank/DDBJ databases">
        <authorList>
            <person name="Afonso C.L."/>
            <person name="Miller P.J."/>
            <person name="Scott M.A."/>
            <person name="Spackman E."/>
            <person name="Goraichik I."/>
            <person name="Dimitrov K.M."/>
            <person name="Suarez D.L."/>
            <person name="Swayne D.E."/>
        </authorList>
    </citation>
    <scope>NUCLEOTIDE SEQUENCE [LARGE SCALE GENOMIC DNA]</scope>
    <source>
        <strain evidence="3 4">CGMCC 1.10972</strain>
    </source>
</reference>
<dbReference type="STRING" id="937218.SAMN06297251_10813"/>
<proteinExistence type="predicted"/>
<evidence type="ECO:0000313" key="4">
    <source>
        <dbReference type="Proteomes" id="UP000192656"/>
    </source>
</evidence>
<dbReference type="EMBL" id="FWXR01000008">
    <property type="protein sequence ID" value="SMC77786.1"/>
    <property type="molecule type" value="Genomic_DNA"/>
</dbReference>
<gene>
    <name evidence="3" type="ORF">SAMN06297251_10813</name>
</gene>
<evidence type="ECO:0000256" key="1">
    <source>
        <dbReference type="SAM" id="MobiDB-lite"/>
    </source>
</evidence>
<keyword evidence="4" id="KW-1185">Reference proteome</keyword>
<dbReference type="GO" id="GO:0016787">
    <property type="term" value="F:hydrolase activity"/>
    <property type="evidence" value="ECO:0007669"/>
    <property type="project" value="UniProtKB-KW"/>
</dbReference>
<protein>
    <submittedName>
        <fullName evidence="3">Cell wall hydrolase CwlJ, involved in spore germination</fullName>
    </submittedName>
</protein>
<dbReference type="Pfam" id="PF07486">
    <property type="entry name" value="Hydrolase_2"/>
    <property type="match status" value="1"/>
</dbReference>
<sequence length="381" mass="40752">MRALIHSAAVRAGLVTAISILLVPALTEEAAFQERSAASTDATGLAEQLASVAATFEATELKEAALPAPAFPASSAKTLSTVPVPRSMASSTLAEKGGRVIAASGETRRRPIGAPQSILRAGLAVGDAEMRTALAGPQSAESRVLRAMSFRSRKPDFQPAQAEEGKSDRPVSSRFAALAPNAPPVAGAAGEKEDELLTLAYAPAPGPRSKSAVFDHVLKREQGFIPPLGPKDHSWAATPLPVAAYSKKEQSCLATAIYFEARGEDEKGQAAVAQVILNRVRNPAYPNTICGVVYQNQSWKNRCQFSFACDGIEDRVIERRAYAVAERIAHKVTAGETWIQAVGSATNYHATYVKPRWAKAMERVDKIGRHIFYRTFAGGWD</sequence>
<dbReference type="Gene3D" id="1.10.10.2520">
    <property type="entry name" value="Cell wall hydrolase SleB, domain 1"/>
    <property type="match status" value="1"/>
</dbReference>
<feature type="domain" description="Cell wall hydrolase SleB" evidence="2">
    <location>
        <begin position="263"/>
        <end position="373"/>
    </location>
</feature>
<dbReference type="AlphaFoldDB" id="A0A1W2BYC3"/>
<name>A0A1W2BYC3_9HYPH</name>
<evidence type="ECO:0000313" key="3">
    <source>
        <dbReference type="EMBL" id="SMC77786.1"/>
    </source>
</evidence>
<dbReference type="InterPro" id="IPR011105">
    <property type="entry name" value="Cell_wall_hydrolase_SleB"/>
</dbReference>
<organism evidence="3 4">
    <name type="scientific">Fulvimarina manganoxydans</name>
    <dbReference type="NCBI Taxonomy" id="937218"/>
    <lineage>
        <taxon>Bacteria</taxon>
        <taxon>Pseudomonadati</taxon>
        <taxon>Pseudomonadota</taxon>
        <taxon>Alphaproteobacteria</taxon>
        <taxon>Hyphomicrobiales</taxon>
        <taxon>Aurantimonadaceae</taxon>
        <taxon>Fulvimarina</taxon>
    </lineage>
</organism>
<feature type="region of interest" description="Disordered" evidence="1">
    <location>
        <begin position="150"/>
        <end position="172"/>
    </location>
</feature>
<accession>A0A1W2BYC3</accession>
<dbReference type="InterPro" id="IPR042047">
    <property type="entry name" value="SleB_dom1"/>
</dbReference>
<evidence type="ECO:0000259" key="2">
    <source>
        <dbReference type="Pfam" id="PF07486"/>
    </source>
</evidence>